<dbReference type="Gene3D" id="2.30.30.100">
    <property type="match status" value="1"/>
</dbReference>
<keyword evidence="6" id="KW-1185">Reference proteome</keyword>
<dbReference type="RefSeq" id="WP_202835376.1">
    <property type="nucleotide sequence ID" value="NZ_JAETWB010000050.1"/>
</dbReference>
<dbReference type="PROSITE" id="PS52002">
    <property type="entry name" value="SM"/>
    <property type="match status" value="1"/>
</dbReference>
<feature type="compositionally biased region" description="Polar residues" evidence="3">
    <location>
        <begin position="67"/>
        <end position="77"/>
    </location>
</feature>
<evidence type="ECO:0000259" key="4">
    <source>
        <dbReference type="PROSITE" id="PS52002"/>
    </source>
</evidence>
<protein>
    <submittedName>
        <fullName evidence="5">RNA chaperone Hfq</fullName>
    </submittedName>
</protein>
<feature type="region of interest" description="Disordered" evidence="3">
    <location>
        <begin position="66"/>
        <end position="103"/>
    </location>
</feature>
<dbReference type="InterPro" id="IPR047575">
    <property type="entry name" value="Sm"/>
</dbReference>
<sequence>MVDQTATPSVQDLFLRQLLKAKAPVTVFLANGVKLQGTIVAFDRFALALTRSGFTQLVYKHAVSTVMPGSSQDSTAPDASPRRDTRREVPASATRLSLAHRAG</sequence>
<dbReference type="EMBL" id="JAETWB010000050">
    <property type="protein sequence ID" value="MBL6082164.1"/>
    <property type="molecule type" value="Genomic_DNA"/>
</dbReference>
<name>A0ABS1UDX9_9PROT</name>
<feature type="domain" description="Sm" evidence="4">
    <location>
        <begin position="12"/>
        <end position="72"/>
    </location>
</feature>
<gene>
    <name evidence="5" type="primary">hfq</name>
    <name evidence="5" type="ORF">JMJ56_29750</name>
</gene>
<dbReference type="CDD" id="cd01716">
    <property type="entry name" value="Hfq"/>
    <property type="match status" value="1"/>
</dbReference>
<accession>A0ABS1UDX9</accession>
<organism evidence="5 6">
    <name type="scientific">Belnapia arida</name>
    <dbReference type="NCBI Taxonomy" id="2804533"/>
    <lineage>
        <taxon>Bacteria</taxon>
        <taxon>Pseudomonadati</taxon>
        <taxon>Pseudomonadota</taxon>
        <taxon>Alphaproteobacteria</taxon>
        <taxon>Acetobacterales</taxon>
        <taxon>Roseomonadaceae</taxon>
        <taxon>Belnapia</taxon>
    </lineage>
</organism>
<keyword evidence="1" id="KW-0694">RNA-binding</keyword>
<dbReference type="InterPro" id="IPR005001">
    <property type="entry name" value="Hfq"/>
</dbReference>
<evidence type="ECO:0000313" key="5">
    <source>
        <dbReference type="EMBL" id="MBL6082164.1"/>
    </source>
</evidence>
<dbReference type="PANTHER" id="PTHR34772">
    <property type="entry name" value="RNA-BINDING PROTEIN HFQ"/>
    <property type="match status" value="1"/>
</dbReference>
<dbReference type="Proteomes" id="UP000660885">
    <property type="component" value="Unassembled WGS sequence"/>
</dbReference>
<proteinExistence type="predicted"/>
<dbReference type="PANTHER" id="PTHR34772:SF1">
    <property type="entry name" value="RNA-BINDING PROTEIN HFQ"/>
    <property type="match status" value="1"/>
</dbReference>
<dbReference type="SUPFAM" id="SSF50182">
    <property type="entry name" value="Sm-like ribonucleoproteins"/>
    <property type="match status" value="1"/>
</dbReference>
<dbReference type="Pfam" id="PF17209">
    <property type="entry name" value="Hfq"/>
    <property type="match status" value="1"/>
</dbReference>
<reference evidence="5 6" key="1">
    <citation type="submission" date="2021-01" db="EMBL/GenBank/DDBJ databases">
        <title>Belnapia mucosa sp. nov. and Belnapia arida sp. nov., isolated from the Tabernas Desert (Almeria, Spain).</title>
        <authorList>
            <person name="Molina-Menor E."/>
            <person name="Vidal-Verdu A."/>
            <person name="Calonge A."/>
            <person name="Satari L."/>
            <person name="Pereto J."/>
            <person name="Porcar M."/>
        </authorList>
    </citation>
    <scope>NUCLEOTIDE SEQUENCE [LARGE SCALE GENOMIC DNA]</scope>
    <source>
        <strain evidence="5 6">T18</strain>
    </source>
</reference>
<keyword evidence="2" id="KW-0346">Stress response</keyword>
<feature type="compositionally biased region" description="Basic and acidic residues" evidence="3">
    <location>
        <begin position="80"/>
        <end position="89"/>
    </location>
</feature>
<evidence type="ECO:0000256" key="3">
    <source>
        <dbReference type="SAM" id="MobiDB-lite"/>
    </source>
</evidence>
<dbReference type="InterPro" id="IPR010920">
    <property type="entry name" value="LSM_dom_sf"/>
</dbReference>
<dbReference type="NCBIfam" id="TIGR02383">
    <property type="entry name" value="Hfq"/>
    <property type="match status" value="1"/>
</dbReference>
<comment type="caution">
    <text evidence="5">The sequence shown here is derived from an EMBL/GenBank/DDBJ whole genome shotgun (WGS) entry which is preliminary data.</text>
</comment>
<evidence type="ECO:0000313" key="6">
    <source>
        <dbReference type="Proteomes" id="UP000660885"/>
    </source>
</evidence>
<evidence type="ECO:0000256" key="2">
    <source>
        <dbReference type="ARBA" id="ARBA00023016"/>
    </source>
</evidence>
<evidence type="ECO:0000256" key="1">
    <source>
        <dbReference type="ARBA" id="ARBA00022884"/>
    </source>
</evidence>